<dbReference type="Gene3D" id="1.10.287.210">
    <property type="match status" value="1"/>
</dbReference>
<comment type="caution">
    <text evidence="1">The sequence shown here is derived from an EMBL/GenBank/DDBJ whole genome shotgun (WGS) entry which is preliminary data.</text>
</comment>
<evidence type="ECO:0000313" key="1">
    <source>
        <dbReference type="EMBL" id="NXT79094.1"/>
    </source>
</evidence>
<organism evidence="1 2">
    <name type="scientific">Zapornia atra</name>
    <name type="common">Henderson crake</name>
    <dbReference type="NCBI Taxonomy" id="2585822"/>
    <lineage>
        <taxon>Eukaryota</taxon>
        <taxon>Metazoa</taxon>
        <taxon>Chordata</taxon>
        <taxon>Craniata</taxon>
        <taxon>Vertebrata</taxon>
        <taxon>Euteleostomi</taxon>
        <taxon>Archelosauria</taxon>
        <taxon>Archosauria</taxon>
        <taxon>Dinosauria</taxon>
        <taxon>Saurischia</taxon>
        <taxon>Theropoda</taxon>
        <taxon>Coelurosauria</taxon>
        <taxon>Aves</taxon>
        <taxon>Neognathae</taxon>
        <taxon>Neoaves</taxon>
        <taxon>Gruiformes</taxon>
        <taxon>Rallidae</taxon>
        <taxon>Zapornia</taxon>
    </lineage>
</organism>
<keyword evidence="2" id="KW-1185">Reference proteome</keyword>
<feature type="non-terminal residue" evidence="1">
    <location>
        <position position="1"/>
    </location>
</feature>
<protein>
    <submittedName>
        <fullName evidence="1">ENR1 protein</fullName>
    </submittedName>
</protein>
<evidence type="ECO:0000313" key="2">
    <source>
        <dbReference type="Proteomes" id="UP000557426"/>
    </source>
</evidence>
<proteinExistence type="predicted"/>
<reference evidence="1 2" key="1">
    <citation type="submission" date="2019-09" db="EMBL/GenBank/DDBJ databases">
        <title>Bird 10,000 Genomes (B10K) Project - Family phase.</title>
        <authorList>
            <person name="Zhang G."/>
        </authorList>
    </citation>
    <scope>NUCLEOTIDE SEQUENCE [LARGE SCALE GENOMIC DNA]</scope>
    <source>
        <strain evidence="1">B10K-DU-011-47</strain>
        <tissue evidence="1">Mixed tissue sample</tissue>
    </source>
</reference>
<sequence length="58" mass="6370">NLNRIIHLQGVLEIIPNKTANAVGLLNQQSPEMHAVVLQHCLVLDYLLSEEGGVRGKL</sequence>
<gene>
    <name evidence="1" type="primary">Erv31_1</name>
    <name evidence="1" type="ORF">ZAPATR_R14249</name>
</gene>
<dbReference type="EMBL" id="VZTU01016141">
    <property type="protein sequence ID" value="NXT79094.1"/>
    <property type="molecule type" value="Genomic_DNA"/>
</dbReference>
<name>A0A7L3FDV1_9GRUI</name>
<dbReference type="Proteomes" id="UP000557426">
    <property type="component" value="Unassembled WGS sequence"/>
</dbReference>
<dbReference type="SUPFAM" id="SSF58069">
    <property type="entry name" value="Virus ectodomain"/>
    <property type="match status" value="1"/>
</dbReference>
<dbReference type="AlphaFoldDB" id="A0A7L3FDV1"/>
<feature type="non-terminal residue" evidence="1">
    <location>
        <position position="58"/>
    </location>
</feature>
<accession>A0A7L3FDV1</accession>